<name>A0ABS6BKI2_9SPHN</name>
<dbReference type="Pfam" id="PF01266">
    <property type="entry name" value="DAO"/>
    <property type="match status" value="1"/>
</dbReference>
<dbReference type="InterPro" id="IPR051473">
    <property type="entry name" value="P2Ox-like"/>
</dbReference>
<dbReference type="RefSeq" id="WP_216325721.1">
    <property type="nucleotide sequence ID" value="NZ_JAHKRT010000007.1"/>
</dbReference>
<accession>A0ABS6BKI2</accession>
<feature type="domain" description="FAD dependent oxidoreductase" evidence="6">
    <location>
        <begin position="16"/>
        <end position="226"/>
    </location>
</feature>
<gene>
    <name evidence="8" type="ORF">KOF26_13130</name>
</gene>
<keyword evidence="9" id="KW-1185">Reference proteome</keyword>
<organism evidence="8 9">
    <name type="scientific">Sphingomonas quercus</name>
    <dbReference type="NCBI Taxonomy" id="2842451"/>
    <lineage>
        <taxon>Bacteria</taxon>
        <taxon>Pseudomonadati</taxon>
        <taxon>Pseudomonadota</taxon>
        <taxon>Alphaproteobacteria</taxon>
        <taxon>Sphingomonadales</taxon>
        <taxon>Sphingomonadaceae</taxon>
        <taxon>Sphingomonas</taxon>
    </lineage>
</organism>
<dbReference type="InterPro" id="IPR006076">
    <property type="entry name" value="FAD-dep_OxRdtase"/>
</dbReference>
<evidence type="ECO:0000256" key="2">
    <source>
        <dbReference type="ARBA" id="ARBA00010790"/>
    </source>
</evidence>
<evidence type="ECO:0000259" key="7">
    <source>
        <dbReference type="Pfam" id="PF05199"/>
    </source>
</evidence>
<evidence type="ECO:0000256" key="4">
    <source>
        <dbReference type="ARBA" id="ARBA00022827"/>
    </source>
</evidence>
<dbReference type="Proteomes" id="UP000776276">
    <property type="component" value="Unassembled WGS sequence"/>
</dbReference>
<evidence type="ECO:0000256" key="1">
    <source>
        <dbReference type="ARBA" id="ARBA00001974"/>
    </source>
</evidence>
<comment type="caution">
    <text evidence="8">The sequence shown here is derived from an EMBL/GenBank/DDBJ whole genome shotgun (WGS) entry which is preliminary data.</text>
</comment>
<dbReference type="Pfam" id="PF05199">
    <property type="entry name" value="GMC_oxred_C"/>
    <property type="match status" value="1"/>
</dbReference>
<evidence type="ECO:0000259" key="6">
    <source>
        <dbReference type="Pfam" id="PF01266"/>
    </source>
</evidence>
<comment type="similarity">
    <text evidence="2">Belongs to the GMC oxidoreductase family.</text>
</comment>
<evidence type="ECO:0000256" key="5">
    <source>
        <dbReference type="ARBA" id="ARBA00023002"/>
    </source>
</evidence>
<evidence type="ECO:0000313" key="8">
    <source>
        <dbReference type="EMBL" id="MBU3078812.1"/>
    </source>
</evidence>
<dbReference type="EMBL" id="JAHKRT010000007">
    <property type="protein sequence ID" value="MBU3078812.1"/>
    <property type="molecule type" value="Genomic_DNA"/>
</dbReference>
<comment type="cofactor">
    <cofactor evidence="1">
        <name>FAD</name>
        <dbReference type="ChEBI" id="CHEBI:57692"/>
    </cofactor>
</comment>
<sequence length="544" mass="59150">MYLDLDKGSPARLSGDVAVIGAGVAGITLARRLLAQGLHVVLLESGGRDFEAATAALNAGEVTGQDYYPLDHARLRFFGGTTAIWGGRCAELDPIDFERRPWVAHSGWPIAHADLKNHYAEAWATFDLPGAPQPELLRDAGVPLPRFAEGELATPLWAFDDQFDRFTFDRCRDVLDHPHCIVVTHATVREIVAERSGRGVARLDVTSIGGRRLTVVADDYVLAAGGLENPRLLLASRSVMPQGLGNGHDQVGRYFMEHPHARGGRIVHGRVWALLSAFAKRRIGAQTVAPLIAPGSELQRRLGLLNTSLTLAPRRAASDSEAWAMRLYLRAKHDASPTRFGRGLWKATKRTVGWLQQHTDPLRPWLLNRLGRLEVALVVRGEQAPNPDSRVYLSQERDPLGMPRLALDWRTSALDAASVEGLVAALGRETARLGLGKVEPAEWLSDPSRAWRTDALISAHPIGGYHHMGTTRMSASPRHGVADGYGLVHGLGNLYIAGSSLFPTSGWANPTLTIVALAMRTADRIIAQRSKSISMTSVPIAKAS</sequence>
<evidence type="ECO:0000313" key="9">
    <source>
        <dbReference type="Proteomes" id="UP000776276"/>
    </source>
</evidence>
<protein>
    <submittedName>
        <fullName evidence="8">GMC family oxidoreductase</fullName>
    </submittedName>
</protein>
<proteinExistence type="inferred from homology"/>
<keyword evidence="4" id="KW-0274">FAD</keyword>
<dbReference type="PANTHER" id="PTHR42784">
    <property type="entry name" value="PYRANOSE 2-OXIDASE"/>
    <property type="match status" value="1"/>
</dbReference>
<keyword evidence="3" id="KW-0285">Flavoprotein</keyword>
<evidence type="ECO:0000256" key="3">
    <source>
        <dbReference type="ARBA" id="ARBA00022630"/>
    </source>
</evidence>
<dbReference type="InterPro" id="IPR007867">
    <property type="entry name" value="GMC_OxRtase_C"/>
</dbReference>
<dbReference type="PANTHER" id="PTHR42784:SF1">
    <property type="entry name" value="PYRANOSE 2-OXIDASE"/>
    <property type="match status" value="1"/>
</dbReference>
<reference evidence="8 9" key="1">
    <citation type="submission" date="2021-06" db="EMBL/GenBank/DDBJ databases">
        <title>Sphingomonas sp. XMGL2, whole genome shotgun sequencing project.</title>
        <authorList>
            <person name="Zhao G."/>
            <person name="Shen L."/>
        </authorList>
    </citation>
    <scope>NUCLEOTIDE SEQUENCE [LARGE SCALE GENOMIC DNA]</scope>
    <source>
        <strain evidence="8 9">XMGL2</strain>
    </source>
</reference>
<keyword evidence="5" id="KW-0560">Oxidoreductase</keyword>
<feature type="domain" description="Glucose-methanol-choline oxidoreductase C-terminal" evidence="7">
    <location>
        <begin position="385"/>
        <end position="518"/>
    </location>
</feature>